<sequence>MALTSSFHTMSNGSGSSSSNPFLLPKADITVADSQLIDILLHDPSNDHKIQIVNRWCKNSRRNRLSTILDVAQKREVLSSLANTLQQTSHIEYQQNCLTLLSELQTNLYQYDQRIYLPGIIQCFSSANNDVQALASQLLIKQLRTTQDIPTFLYLYSQDGLKSSSVRIRVKSIQLLNDLLTNTHQNENLSPILEILLQCLQENAFRSAYHDILINSIQHMKRILGVDLFNNYLETYSSTLKRTYYAYIPLKDDDLKITNIDTALEDDDETPRASVQATHMKDLKENNSARLLGNNHVDSSNNLFLTRKPPVPSQMSVATAITPNDNSEFDSIVELMRSKWLSANDANRLHYFDLFKQACEKCLQSIRAQYSSTPHNPQFHQALHSFLTIILDLLSYITSSNLELAIKIKLVLCTCLGWLIKHAQVNYCKRNYKTICTIFKNILLNGQSNNRQLAKLSVSLILLLENFVQPQLILNELIEENFERFNYRIQLEMLAIVTATLLKYRQHNYDNLAKTAKNLLPMLISNRRELRHGAIECFTVIFSYFNTYKPITLATFEANPPIKLVFSFVENLSTDASNALRFRLQRNSLPSLTDEGNITPGLVCDISTVNDPDAKFIQVVNIQPPTPQPTAATATFVEPPSSSAAIKQTSISNKLLQLAMPLAETITKTNTNDAVTPSHEIPPLKPPDVDIDLNRFTGTHHHYETIKRSTIVSNHIPGGSTLDFTITGNNKYHPTAFTEKVFTDEWAKKLSKNNNKTSNEPHITSQKQETNYNNILQFRPSIPRRSSVNRFPAMHNRLTTSQVHSHQEQEQIASKRHFDSENDNDEGIDSAIESRSLSINTLEDNSTPENDHKQTKKPIRSVHSSSTRRKIERLFSNGSDLDSPSARTITPENCNESGVYSQSGREIENDINSSTRSTQSIAKEQLFSTKPRLARSGSKSKLDRSQLPPTDPSSSSRQANDNNSNGRTTQRTTNTNVEIIGKGYIDEQSSLKQFSTEAFDDEQPTNYKTRTEINKVSVNTGPLNATTHTNVHLDGGCNMDSEQDIGVIGKAVNIPLRTRPDTDLIKIHNQNTNTNAMNNLVNKPNDNVDVVSDEYDSDSKENEQFIDMGQSLSASFRLRVQQKTQEKMEQKERRRQDREFRRRQLEFQYQQSNTNSISNIDSYYDNDLPTSSTSTSRYSSQPDLSSNGNDLPPTPRRQIDSNISSILPNVLSQQRFRLYKNAMARSQTFNNRRDLSTTDQRIAFNRPLSDDRVTDQLRNPEGVYREAMESVANDDWERKCSGLSLIQRLIAQYPDIITQNLHQVVLVLIQEVKNLRSQVARIALSTFSDMFKHLKRNMDIELDITVKAIMQKSAESNEFFRTDVEKCLQIMVENVTLQKALQALIAGGASHRNPAVRKTSAKYIYIVCEKLGSNKILSGARDITERVLQVAATFASDGPPEIRWYGKKIYHMLMSFDELDSLMKHYLNPTVYSHMCEILDTIRAKGGVGETPSESATKSGRRTLTSDKIASNGTLTNHFSSTRKLNSADQTEQIRALTKQMRSSDFRERLNGIEEFQKLCELETETAIQSLVQIFDGFNECLADMNSKVVLKSLNTMHQLIPILADALSSVINSSLPIIAQSIASKNRDISQLASDIIDTAIEYIDSGCLLQPICTLSQNSNLRVRPEIVLKLAKQGLFLLFREDTNEKKKSNIFLLALVPRVCQRKPKQVEIHLLPTYWKLLALLRGQSTTGIISSGGGSSSLNSSIHVLTTALYSELGTVLLDKASSSSMVTPKNLQVLRELCTNIDAV</sequence>
<dbReference type="Proteomes" id="UP000663838">
    <property type="component" value="Unassembled WGS sequence"/>
</dbReference>
<feature type="compositionally biased region" description="Low complexity" evidence="1">
    <location>
        <begin position="1075"/>
        <end position="1090"/>
    </location>
</feature>
<feature type="region of interest" description="Disordered" evidence="1">
    <location>
        <begin position="752"/>
        <end position="772"/>
    </location>
</feature>
<feature type="domain" description="TOG" evidence="2">
    <location>
        <begin position="1524"/>
        <end position="1743"/>
    </location>
</feature>
<feature type="compositionally biased region" description="Polar residues" evidence="1">
    <location>
        <begin position="1152"/>
        <end position="1161"/>
    </location>
</feature>
<evidence type="ECO:0000313" key="3">
    <source>
        <dbReference type="EMBL" id="CAF4481467.1"/>
    </source>
</evidence>
<feature type="compositionally biased region" description="Polar residues" evidence="1">
    <location>
        <begin position="952"/>
        <end position="961"/>
    </location>
</feature>
<proteinExistence type="predicted"/>
<dbReference type="EMBL" id="CAJOBS010000055">
    <property type="protein sequence ID" value="CAF4481467.1"/>
    <property type="molecule type" value="Genomic_DNA"/>
</dbReference>
<dbReference type="GO" id="GO:0008017">
    <property type="term" value="F:microtubule binding"/>
    <property type="evidence" value="ECO:0007669"/>
    <property type="project" value="TreeGrafter"/>
</dbReference>
<evidence type="ECO:0000259" key="2">
    <source>
        <dbReference type="SMART" id="SM01349"/>
    </source>
</evidence>
<organism evidence="3 4">
    <name type="scientific">Rotaria socialis</name>
    <dbReference type="NCBI Taxonomy" id="392032"/>
    <lineage>
        <taxon>Eukaryota</taxon>
        <taxon>Metazoa</taxon>
        <taxon>Spiralia</taxon>
        <taxon>Gnathifera</taxon>
        <taxon>Rotifera</taxon>
        <taxon>Eurotatoria</taxon>
        <taxon>Bdelloidea</taxon>
        <taxon>Philodinida</taxon>
        <taxon>Philodinidae</taxon>
        <taxon>Rotaria</taxon>
    </lineage>
</organism>
<dbReference type="InterPro" id="IPR034085">
    <property type="entry name" value="TOG"/>
</dbReference>
<evidence type="ECO:0000313" key="4">
    <source>
        <dbReference type="Proteomes" id="UP000663838"/>
    </source>
</evidence>
<dbReference type="InterPro" id="IPR016024">
    <property type="entry name" value="ARM-type_fold"/>
</dbReference>
<dbReference type="Pfam" id="PF12348">
    <property type="entry name" value="CLASP_N"/>
    <property type="match status" value="1"/>
</dbReference>
<dbReference type="InterPro" id="IPR011989">
    <property type="entry name" value="ARM-like"/>
</dbReference>
<gene>
    <name evidence="3" type="ORF">TOA249_LOCUS1842</name>
</gene>
<feature type="compositionally biased region" description="Basic and acidic residues" evidence="1">
    <location>
        <begin position="1124"/>
        <end position="1145"/>
    </location>
</feature>
<feature type="region of interest" description="Disordered" evidence="1">
    <location>
        <begin position="1075"/>
        <end position="1100"/>
    </location>
</feature>
<feature type="region of interest" description="Disordered" evidence="1">
    <location>
        <begin position="1121"/>
        <end position="1203"/>
    </location>
</feature>
<feature type="compositionally biased region" description="Polar residues" evidence="1">
    <location>
        <begin position="876"/>
        <end position="928"/>
    </location>
</feature>
<dbReference type="SMART" id="SM01349">
    <property type="entry name" value="TOG"/>
    <property type="match status" value="2"/>
</dbReference>
<dbReference type="PANTHER" id="PTHR21567">
    <property type="entry name" value="CLASP"/>
    <property type="match status" value="1"/>
</dbReference>
<feature type="compositionally biased region" description="Polar residues" evidence="1">
    <location>
        <begin position="833"/>
        <end position="848"/>
    </location>
</feature>
<dbReference type="PANTHER" id="PTHR21567:SF87">
    <property type="entry name" value="CRESCERIN-LIKE PROTEIN CHE-12"/>
    <property type="match status" value="1"/>
</dbReference>
<protein>
    <recommendedName>
        <fullName evidence="2">TOG domain-containing protein</fullName>
    </recommendedName>
</protein>
<evidence type="ECO:0000256" key="1">
    <source>
        <dbReference type="SAM" id="MobiDB-lite"/>
    </source>
</evidence>
<accession>A0A820UEI0</accession>
<feature type="region of interest" description="Disordered" evidence="1">
    <location>
        <begin position="798"/>
        <end position="977"/>
    </location>
</feature>
<dbReference type="SUPFAM" id="SSF48371">
    <property type="entry name" value="ARM repeat"/>
    <property type="match status" value="2"/>
</dbReference>
<feature type="compositionally biased region" description="Low complexity" evidence="1">
    <location>
        <begin position="962"/>
        <end position="976"/>
    </location>
</feature>
<dbReference type="GO" id="GO:0005881">
    <property type="term" value="C:cytoplasmic microtubule"/>
    <property type="evidence" value="ECO:0007669"/>
    <property type="project" value="TreeGrafter"/>
</dbReference>
<dbReference type="InterPro" id="IPR024395">
    <property type="entry name" value="CLASP_N_dom"/>
</dbReference>
<feature type="compositionally biased region" description="Low complexity" evidence="1">
    <location>
        <begin position="1170"/>
        <end position="1180"/>
    </location>
</feature>
<feature type="domain" description="TOG" evidence="2">
    <location>
        <begin position="1256"/>
        <end position="1488"/>
    </location>
</feature>
<feature type="compositionally biased region" description="Basic residues" evidence="1">
    <location>
        <begin position="854"/>
        <end position="871"/>
    </location>
</feature>
<name>A0A820UEI0_9BILA</name>
<dbReference type="GO" id="GO:0005929">
    <property type="term" value="C:cilium"/>
    <property type="evidence" value="ECO:0007669"/>
    <property type="project" value="TreeGrafter"/>
</dbReference>
<dbReference type="Gene3D" id="1.25.10.10">
    <property type="entry name" value="Leucine-rich Repeat Variant"/>
    <property type="match status" value="4"/>
</dbReference>
<dbReference type="GO" id="GO:0000226">
    <property type="term" value="P:microtubule cytoskeleton organization"/>
    <property type="evidence" value="ECO:0007669"/>
    <property type="project" value="TreeGrafter"/>
</dbReference>
<reference evidence="3" key="1">
    <citation type="submission" date="2021-02" db="EMBL/GenBank/DDBJ databases">
        <authorList>
            <person name="Nowell W R."/>
        </authorList>
    </citation>
    <scope>NUCLEOTIDE SEQUENCE</scope>
</reference>
<feature type="compositionally biased region" description="Polar residues" evidence="1">
    <location>
        <begin position="760"/>
        <end position="772"/>
    </location>
</feature>
<comment type="caution">
    <text evidence="3">The sequence shown here is derived from an EMBL/GenBank/DDBJ whole genome shotgun (WGS) entry which is preliminary data.</text>
</comment>